<accession>B9XDC6</accession>
<proteinExistence type="predicted"/>
<name>B9XDC6_PEDPL</name>
<comment type="caution">
    <text evidence="1">The sequence shown here is derived from an EMBL/GenBank/DDBJ whole genome shotgun (WGS) entry which is preliminary data.</text>
</comment>
<dbReference type="AlphaFoldDB" id="B9XDC6"/>
<organism evidence="1 2">
    <name type="scientific">Pedosphaera parvula (strain Ellin514)</name>
    <dbReference type="NCBI Taxonomy" id="320771"/>
    <lineage>
        <taxon>Bacteria</taxon>
        <taxon>Pseudomonadati</taxon>
        <taxon>Verrucomicrobiota</taxon>
        <taxon>Pedosphaerae</taxon>
        <taxon>Pedosphaerales</taxon>
        <taxon>Pedosphaeraceae</taxon>
        <taxon>Pedosphaera</taxon>
    </lineage>
</organism>
<reference evidence="1 2" key="1">
    <citation type="journal article" date="2011" name="J. Bacteriol.">
        <title>Genome sequence of 'Pedosphaera parvula' Ellin514, an aerobic Verrucomicrobial isolate from pasture soil.</title>
        <authorList>
            <person name="Kant R."/>
            <person name="van Passel M.W."/>
            <person name="Sangwan P."/>
            <person name="Palva A."/>
            <person name="Lucas S."/>
            <person name="Copeland A."/>
            <person name="Lapidus A."/>
            <person name="Glavina Del Rio T."/>
            <person name="Dalin E."/>
            <person name="Tice H."/>
            <person name="Bruce D."/>
            <person name="Goodwin L."/>
            <person name="Pitluck S."/>
            <person name="Chertkov O."/>
            <person name="Larimer F.W."/>
            <person name="Land M.L."/>
            <person name="Hauser L."/>
            <person name="Brettin T.S."/>
            <person name="Detter J.C."/>
            <person name="Han S."/>
            <person name="de Vos W.M."/>
            <person name="Janssen P.H."/>
            <person name="Smidt H."/>
        </authorList>
    </citation>
    <scope>NUCLEOTIDE SEQUENCE [LARGE SCALE GENOMIC DNA]</scope>
    <source>
        <strain evidence="1 2">Ellin514</strain>
    </source>
</reference>
<dbReference type="RefSeq" id="WP_007413824.1">
    <property type="nucleotide sequence ID" value="NZ_ABOX02000006.1"/>
</dbReference>
<dbReference type="OrthoDB" id="3383875at2"/>
<evidence type="ECO:0008006" key="3">
    <source>
        <dbReference type="Google" id="ProtNLM"/>
    </source>
</evidence>
<dbReference type="EMBL" id="ABOX02000006">
    <property type="protein sequence ID" value="EEF62072.1"/>
    <property type="molecule type" value="Genomic_DNA"/>
</dbReference>
<evidence type="ECO:0000313" key="1">
    <source>
        <dbReference type="EMBL" id="EEF62072.1"/>
    </source>
</evidence>
<dbReference type="Proteomes" id="UP000003688">
    <property type="component" value="Unassembled WGS sequence"/>
</dbReference>
<sequence>MYAAIRRYETNSPAELTRLINESFVPRISEIKGFEAYYCIDAGEGMIASTSVFDSEEGAGLSNLMAEDWIAQNAAKLITGQFRTVAGNVIAHQVAAHQAA</sequence>
<protein>
    <recommendedName>
        <fullName evidence="3">ABM domain-containing protein</fullName>
    </recommendedName>
</protein>
<gene>
    <name evidence="1" type="ORF">Cflav_PD6347</name>
</gene>
<evidence type="ECO:0000313" key="2">
    <source>
        <dbReference type="Proteomes" id="UP000003688"/>
    </source>
</evidence>
<keyword evidence="2" id="KW-1185">Reference proteome</keyword>